<dbReference type="AlphaFoldDB" id="A0A0F0HFE0"/>
<evidence type="ECO:0008006" key="3">
    <source>
        <dbReference type="Google" id="ProtNLM"/>
    </source>
</evidence>
<accession>A0A0F0HFE0</accession>
<dbReference type="eggNOG" id="COG1674">
    <property type="taxonomic scope" value="Bacteria"/>
</dbReference>
<reference evidence="1 2" key="1">
    <citation type="submission" date="2015-02" db="EMBL/GenBank/DDBJ databases">
        <authorList>
            <person name="Ju K.-S."/>
            <person name="Doroghazi J.R."/>
            <person name="Metcalf W."/>
        </authorList>
    </citation>
    <scope>NUCLEOTIDE SEQUENCE [LARGE SCALE GENOMIC DNA]</scope>
    <source>
        <strain evidence="1 2">NRRL B-16140</strain>
    </source>
</reference>
<dbReference type="InterPro" id="IPR027417">
    <property type="entry name" value="P-loop_NTPase"/>
</dbReference>
<dbReference type="EMBL" id="JYJG01000004">
    <property type="protein sequence ID" value="KJK53032.1"/>
    <property type="molecule type" value="Genomic_DNA"/>
</dbReference>
<dbReference type="Proteomes" id="UP000033393">
    <property type="component" value="Unassembled WGS sequence"/>
</dbReference>
<dbReference type="PATRIC" id="fig|68170.10.peg.3460"/>
<dbReference type="SUPFAM" id="SSF52540">
    <property type="entry name" value="P-loop containing nucleoside triphosphate hydrolases"/>
    <property type="match status" value="1"/>
</dbReference>
<evidence type="ECO:0000313" key="2">
    <source>
        <dbReference type="Proteomes" id="UP000033393"/>
    </source>
</evidence>
<evidence type="ECO:0000313" key="1">
    <source>
        <dbReference type="EMBL" id="KJK53032.1"/>
    </source>
</evidence>
<organism evidence="1 2">
    <name type="scientific">Lentzea aerocolonigenes</name>
    <name type="common">Lechevalieria aerocolonigenes</name>
    <name type="synonym">Saccharothrix aerocolonigenes</name>
    <dbReference type="NCBI Taxonomy" id="68170"/>
    <lineage>
        <taxon>Bacteria</taxon>
        <taxon>Bacillati</taxon>
        <taxon>Actinomycetota</taxon>
        <taxon>Actinomycetes</taxon>
        <taxon>Pseudonocardiales</taxon>
        <taxon>Pseudonocardiaceae</taxon>
        <taxon>Lentzea</taxon>
    </lineage>
</organism>
<dbReference type="RefSeq" id="WP_045309501.1">
    <property type="nucleotide sequence ID" value="NZ_JYJG01000004.1"/>
</dbReference>
<proteinExistence type="predicted"/>
<dbReference type="Gene3D" id="3.40.50.300">
    <property type="entry name" value="P-loop containing nucleotide triphosphate hydrolases"/>
    <property type="match status" value="4"/>
</dbReference>
<comment type="caution">
    <text evidence="1">The sequence shown here is derived from an EMBL/GenBank/DDBJ whole genome shotgun (WGS) entry which is preliminary data.</text>
</comment>
<name>A0A0F0HFE0_LENAE</name>
<protein>
    <recommendedName>
        <fullName evidence="3">FtsK domain-containing protein</fullName>
    </recommendedName>
</protein>
<dbReference type="OrthoDB" id="3652198at2"/>
<keyword evidence="2" id="KW-1185">Reference proteome</keyword>
<gene>
    <name evidence="1" type="ORF">UK23_01485</name>
</gene>
<sequence length="521" mass="56892">MIRNFAVVGSGQATRERLTAALAAAPDMAVYRIGRGADPLPVSATFDPSDQMGCRSLLDWFERGAPSGAVLLVDDWALCVQHDPELDQVVEWIAAFGPARGVQVVVTARKWSDVPGRLRRHLLGEAADFLALHEIETDLSNKQQRRDLRTAVGSDERGWPVYLHIAVGADGYSGTYLGTAAQREQKLLAALLGLMATHSSRDLNIGCFDMLNTGVFDGLSPAPHMAFSLTGDDSDEVLERFRIGLDGELNRRQELVHKTDGCRNYNDYRDKRDENPRLDPLPALLVCVDSAEVLIERNPRFKDTLDALTGAGRVMGVYLLFSGEAFPEQLRARLPEWPSATPPYDLEEWAETLPQALADSGPPAHPLVLPPLHQSPVELKLDMLPPGAMGIVDIPFEQRRAVFTPIFTSEARYGAIVGKPGTGKSTALRTLATVLGDELPNYQLLDGPGEPLDPQRHVVVTARTWAEVPAFIMKNLGFAIEFRLDDPATSLLDARQAALVPDRPGFALTLPGPVQSQIAVP</sequence>